<feature type="region of interest" description="Disordered" evidence="1">
    <location>
        <begin position="1"/>
        <end position="58"/>
    </location>
</feature>
<proteinExistence type="predicted"/>
<evidence type="ECO:0000256" key="1">
    <source>
        <dbReference type="SAM" id="MobiDB-lite"/>
    </source>
</evidence>
<name>A0A2J8X3U0_PONAB</name>
<comment type="caution">
    <text evidence="2">The sequence shown here is derived from an EMBL/GenBank/DDBJ whole genome shotgun (WGS) entry which is preliminary data.</text>
</comment>
<evidence type="ECO:0000313" key="2">
    <source>
        <dbReference type="EMBL" id="PNJ76691.1"/>
    </source>
</evidence>
<protein>
    <submittedName>
        <fullName evidence="2">MSR1 isoform 9</fullName>
    </submittedName>
</protein>
<reference evidence="2" key="1">
    <citation type="submission" date="2017-12" db="EMBL/GenBank/DDBJ databases">
        <title>High-resolution comparative analysis of great ape genomes.</title>
        <authorList>
            <person name="Pollen A."/>
            <person name="Hastie A."/>
            <person name="Hormozdiari F."/>
            <person name="Dougherty M."/>
            <person name="Liu R."/>
            <person name="Chaisson M."/>
            <person name="Hoppe E."/>
            <person name="Hill C."/>
            <person name="Pang A."/>
            <person name="Hillier L."/>
            <person name="Baker C."/>
            <person name="Armstrong J."/>
            <person name="Shendure J."/>
            <person name="Paten B."/>
            <person name="Wilson R."/>
            <person name="Chao H."/>
            <person name="Schneider V."/>
            <person name="Ventura M."/>
            <person name="Kronenberg Z."/>
            <person name="Murali S."/>
            <person name="Gordon D."/>
            <person name="Cantsilieris S."/>
            <person name="Munson K."/>
            <person name="Nelson B."/>
            <person name="Raja A."/>
            <person name="Underwood J."/>
            <person name="Diekhans M."/>
            <person name="Fiddes I."/>
            <person name="Haussler D."/>
            <person name="Eichler E."/>
        </authorList>
    </citation>
    <scope>NUCLEOTIDE SEQUENCE [LARGE SCALE GENOMIC DNA]</scope>
    <source>
        <strain evidence="2">Susie</strain>
    </source>
</reference>
<feature type="compositionally biased region" description="Low complexity" evidence="1">
    <location>
        <begin position="49"/>
        <end position="58"/>
    </location>
</feature>
<dbReference type="AlphaFoldDB" id="A0A2J8X3U0"/>
<feature type="compositionally biased region" description="Polar residues" evidence="1">
    <location>
        <begin position="1"/>
        <end position="12"/>
    </location>
</feature>
<dbReference type="EMBL" id="NDHI03003372">
    <property type="protein sequence ID" value="PNJ76691.1"/>
    <property type="molecule type" value="Genomic_DNA"/>
</dbReference>
<gene>
    <name evidence="2" type="ORF">CR201_G0005020</name>
</gene>
<accession>A0A2J8X3U0</accession>
<sequence length="58" mass="6529">MHLLQAGTSGSMEQWDHFHNQQEDTDSCSESVKFDARSMTALLPPNPKNSPSLQEKLK</sequence>
<feature type="non-terminal residue" evidence="2">
    <location>
        <position position="58"/>
    </location>
</feature>
<organism evidence="2">
    <name type="scientific">Pongo abelii</name>
    <name type="common">Sumatran orangutan</name>
    <name type="synonym">Pongo pygmaeus abelii</name>
    <dbReference type="NCBI Taxonomy" id="9601"/>
    <lineage>
        <taxon>Eukaryota</taxon>
        <taxon>Metazoa</taxon>
        <taxon>Chordata</taxon>
        <taxon>Craniata</taxon>
        <taxon>Vertebrata</taxon>
        <taxon>Euteleostomi</taxon>
        <taxon>Mammalia</taxon>
        <taxon>Eutheria</taxon>
        <taxon>Euarchontoglires</taxon>
        <taxon>Primates</taxon>
        <taxon>Haplorrhini</taxon>
        <taxon>Catarrhini</taxon>
        <taxon>Hominidae</taxon>
        <taxon>Pongo</taxon>
    </lineage>
</organism>